<dbReference type="SUPFAM" id="SSF51735">
    <property type="entry name" value="NAD(P)-binding Rossmann-fold domains"/>
    <property type="match status" value="1"/>
</dbReference>
<evidence type="ECO:0000313" key="1">
    <source>
        <dbReference type="EMBL" id="GAO39978.1"/>
    </source>
</evidence>
<proteinExistence type="predicted"/>
<protein>
    <submittedName>
        <fullName evidence="1">Putative oxidoreductase</fullName>
    </submittedName>
</protein>
<keyword evidence="2" id="KW-1185">Reference proteome</keyword>
<dbReference type="PANTHER" id="PTHR45458">
    <property type="entry name" value="SHORT-CHAIN DEHYDROGENASE/REDUCTASE SDR"/>
    <property type="match status" value="1"/>
</dbReference>
<dbReference type="PANTHER" id="PTHR45458:SF1">
    <property type="entry name" value="SHORT CHAIN DEHYDROGENASE"/>
    <property type="match status" value="1"/>
</dbReference>
<sequence>MPTILITGANRGIGLEFARQYAADGWRVIAAARRPGEAEELKQLGVEVEQLDAAEGASIHALADRLKGRAIDVLIANAGVLPRGVDTAEWTKAFATNCIGPTLLAKAFKAHMAAGGKMIAITSKMGSIADNESGGAIAYRSSKAALNAAWRSLSIDWRGDDIALAMLHPGWVQTDMGGAGAAIDPTTSVSGMPATIAGLTRDRTGSFLNYDGQELPW</sequence>
<dbReference type="AlphaFoldDB" id="A0A0E9MR78"/>
<dbReference type="Pfam" id="PF00106">
    <property type="entry name" value="adh_short"/>
    <property type="match status" value="1"/>
</dbReference>
<dbReference type="GO" id="GO:0016616">
    <property type="term" value="F:oxidoreductase activity, acting on the CH-OH group of donors, NAD or NADP as acceptor"/>
    <property type="evidence" value="ECO:0007669"/>
    <property type="project" value="TreeGrafter"/>
</dbReference>
<reference evidence="1 2" key="1">
    <citation type="submission" date="2015-04" db="EMBL/GenBank/DDBJ databases">
        <title>Whole genome shotgun sequence of Sphingomonas changbaiensis NBRC 104936.</title>
        <authorList>
            <person name="Katano-Makiyama Y."/>
            <person name="Hosoyama A."/>
            <person name="Hashimoto M."/>
            <person name="Noguchi M."/>
            <person name="Tsuchikane K."/>
            <person name="Ohji S."/>
            <person name="Yamazoe A."/>
            <person name="Ichikawa N."/>
            <person name="Kimura A."/>
            <person name="Fujita N."/>
        </authorList>
    </citation>
    <scope>NUCLEOTIDE SEQUENCE [LARGE SCALE GENOMIC DNA]</scope>
    <source>
        <strain evidence="1 2">NBRC 104936</strain>
    </source>
</reference>
<dbReference type="InterPro" id="IPR052184">
    <property type="entry name" value="SDR_enzymes"/>
</dbReference>
<dbReference type="Proteomes" id="UP000033202">
    <property type="component" value="Unassembled WGS sequence"/>
</dbReference>
<dbReference type="InterPro" id="IPR036291">
    <property type="entry name" value="NAD(P)-bd_dom_sf"/>
</dbReference>
<name>A0A0E9MR78_9SPHN</name>
<dbReference type="STRING" id="1219043.SCH01S_42_00210"/>
<accession>A0A0E9MR78</accession>
<dbReference type="RefSeq" id="WP_046348787.1">
    <property type="nucleotide sequence ID" value="NZ_BBWU01000042.1"/>
</dbReference>
<dbReference type="OrthoDB" id="9785826at2"/>
<gene>
    <name evidence="1" type="ORF">SCH01S_42_00210</name>
</gene>
<organism evidence="1 2">
    <name type="scientific">Sphingomonas changbaiensis NBRC 104936</name>
    <dbReference type="NCBI Taxonomy" id="1219043"/>
    <lineage>
        <taxon>Bacteria</taxon>
        <taxon>Pseudomonadati</taxon>
        <taxon>Pseudomonadota</taxon>
        <taxon>Alphaproteobacteria</taxon>
        <taxon>Sphingomonadales</taxon>
        <taxon>Sphingomonadaceae</taxon>
        <taxon>Sphingomonas</taxon>
    </lineage>
</organism>
<dbReference type="Gene3D" id="3.40.50.720">
    <property type="entry name" value="NAD(P)-binding Rossmann-like Domain"/>
    <property type="match status" value="1"/>
</dbReference>
<dbReference type="PRINTS" id="PR00081">
    <property type="entry name" value="GDHRDH"/>
</dbReference>
<dbReference type="InterPro" id="IPR002347">
    <property type="entry name" value="SDR_fam"/>
</dbReference>
<dbReference type="CDD" id="cd05325">
    <property type="entry name" value="carb_red_sniffer_like_SDR_c"/>
    <property type="match status" value="1"/>
</dbReference>
<evidence type="ECO:0000313" key="2">
    <source>
        <dbReference type="Proteomes" id="UP000033202"/>
    </source>
</evidence>
<comment type="caution">
    <text evidence="1">The sequence shown here is derived from an EMBL/GenBank/DDBJ whole genome shotgun (WGS) entry which is preliminary data.</text>
</comment>
<dbReference type="EMBL" id="BBWU01000042">
    <property type="protein sequence ID" value="GAO39978.1"/>
    <property type="molecule type" value="Genomic_DNA"/>
</dbReference>